<feature type="transmembrane region" description="Helical" evidence="1">
    <location>
        <begin position="12"/>
        <end position="30"/>
    </location>
</feature>
<evidence type="ECO:0000256" key="1">
    <source>
        <dbReference type="SAM" id="Phobius"/>
    </source>
</evidence>
<dbReference type="EMBL" id="MHHR01000002">
    <property type="protein sequence ID" value="OGY35224.1"/>
    <property type="molecule type" value="Genomic_DNA"/>
</dbReference>
<gene>
    <name evidence="2" type="ORF">A3D99_00955</name>
</gene>
<proteinExistence type="predicted"/>
<dbReference type="AlphaFoldDB" id="A0A1G1X5F8"/>
<feature type="transmembrane region" description="Helical" evidence="1">
    <location>
        <begin position="116"/>
        <end position="135"/>
    </location>
</feature>
<feature type="transmembrane region" description="Helical" evidence="1">
    <location>
        <begin position="249"/>
        <end position="269"/>
    </location>
</feature>
<feature type="transmembrane region" description="Helical" evidence="1">
    <location>
        <begin position="215"/>
        <end position="237"/>
    </location>
</feature>
<keyword evidence="1" id="KW-1133">Transmembrane helix</keyword>
<accession>A0A1G1X5F8</accession>
<name>A0A1G1X5F8_9BACT</name>
<reference evidence="2 3" key="1">
    <citation type="journal article" date="2016" name="Nat. Commun.">
        <title>Thousands of microbial genomes shed light on interconnected biogeochemical processes in an aquifer system.</title>
        <authorList>
            <person name="Anantharaman K."/>
            <person name="Brown C.T."/>
            <person name="Hug L.A."/>
            <person name="Sharon I."/>
            <person name="Castelle C.J."/>
            <person name="Probst A.J."/>
            <person name="Thomas B.C."/>
            <person name="Singh A."/>
            <person name="Wilkins M.J."/>
            <person name="Karaoz U."/>
            <person name="Brodie E.L."/>
            <person name="Williams K.H."/>
            <person name="Hubbard S.S."/>
            <person name="Banfield J.F."/>
        </authorList>
    </citation>
    <scope>NUCLEOTIDE SEQUENCE [LARGE SCALE GENOMIC DNA]</scope>
</reference>
<organism evidence="2 3">
    <name type="scientific">Candidatus Andersenbacteria bacterium RIFCSPHIGHO2_12_FULL_45_11</name>
    <dbReference type="NCBI Taxonomy" id="1797281"/>
    <lineage>
        <taxon>Bacteria</taxon>
        <taxon>Candidatus Anderseniibacteriota</taxon>
    </lineage>
</organism>
<keyword evidence="1" id="KW-0812">Transmembrane</keyword>
<feature type="transmembrane region" description="Helical" evidence="1">
    <location>
        <begin position="80"/>
        <end position="101"/>
    </location>
</feature>
<evidence type="ECO:0000313" key="3">
    <source>
        <dbReference type="Proteomes" id="UP000177528"/>
    </source>
</evidence>
<comment type="caution">
    <text evidence="2">The sequence shown here is derived from an EMBL/GenBank/DDBJ whole genome shotgun (WGS) entry which is preliminary data.</text>
</comment>
<keyword evidence="1" id="KW-0472">Membrane</keyword>
<evidence type="ECO:0000313" key="2">
    <source>
        <dbReference type="EMBL" id="OGY35224.1"/>
    </source>
</evidence>
<feature type="transmembrane region" description="Helical" evidence="1">
    <location>
        <begin position="50"/>
        <end position="68"/>
    </location>
</feature>
<feature type="transmembrane region" description="Helical" evidence="1">
    <location>
        <begin position="185"/>
        <end position="203"/>
    </location>
</feature>
<protein>
    <recommendedName>
        <fullName evidence="4">Histidine kinase N-terminal 7TM region domain-containing protein</fullName>
    </recommendedName>
</protein>
<dbReference type="Proteomes" id="UP000177528">
    <property type="component" value="Unassembled WGS sequence"/>
</dbReference>
<evidence type="ECO:0008006" key="4">
    <source>
        <dbReference type="Google" id="ProtNLM"/>
    </source>
</evidence>
<feature type="transmembrane region" description="Helical" evidence="1">
    <location>
        <begin position="147"/>
        <end position="165"/>
    </location>
</feature>
<sequence>MWKGFKETIKQSWTARLVLVLFVALSLWWVTIYLRGLTSGFENNAFTLSYPWLSLIGGIIGLGIAKKWGGFKSIIGRSLLALSLGLLAQSFGQAAYAYYIYVTGIEVPYPSVGDVGYFSSILFYLYGVLLLARVLRVNFSLRSLANQAQAILIPLIVLGFSYFLFLRGYEFDWSQPLKIFLDFGYPLGQAIYVSIAMIALLASRKALGGFMKEPMSFLLVALVVQYFSDFMFLYQVSNEQWYVGGTNDFTYLLAYSFMALALIQLGTTLQKIDKS</sequence>